<sequence>GGGNFGGGGGNFVGNDYSGLSPEDELAARLAAGEGDFGGDGRSSPSVDLDEELAFALMQQFAADMEAELGQEIPANVRADPALYDAFVHERFAAALQGNQDSELARRANNLIDSSSAAQKRGGKAGFLEQLRKRTMGVARPIMAQRAIINVVGSATDSKRTSLLSDQDNV</sequence>
<gene>
    <name evidence="1" type="ORF">Ctob_002340</name>
</gene>
<protein>
    <submittedName>
        <fullName evidence="1">Uncharacterized protein</fullName>
    </submittedName>
</protein>
<keyword evidence="2" id="KW-1185">Reference proteome</keyword>
<comment type="caution">
    <text evidence="1">The sequence shown here is derived from an EMBL/GenBank/DDBJ whole genome shotgun (WGS) entry which is preliminary data.</text>
</comment>
<evidence type="ECO:0000313" key="2">
    <source>
        <dbReference type="Proteomes" id="UP000037460"/>
    </source>
</evidence>
<feature type="non-terminal residue" evidence="1">
    <location>
        <position position="1"/>
    </location>
</feature>
<reference evidence="2" key="1">
    <citation type="journal article" date="2015" name="PLoS Genet.">
        <title>Genome Sequence and Transcriptome Analyses of Chrysochromulina tobin: Metabolic Tools for Enhanced Algal Fitness in the Prominent Order Prymnesiales (Haptophyceae).</title>
        <authorList>
            <person name="Hovde B.T."/>
            <person name="Deodato C.R."/>
            <person name="Hunsperger H.M."/>
            <person name="Ryken S.A."/>
            <person name="Yost W."/>
            <person name="Jha R.K."/>
            <person name="Patterson J."/>
            <person name="Monnat R.J. Jr."/>
            <person name="Barlow S.B."/>
            <person name="Starkenburg S.R."/>
            <person name="Cattolico R.A."/>
        </authorList>
    </citation>
    <scope>NUCLEOTIDE SEQUENCE</scope>
    <source>
        <strain evidence="2">CCMP291</strain>
    </source>
</reference>
<dbReference type="EMBL" id="JWZX01002735">
    <property type="protein sequence ID" value="KOO27283.1"/>
    <property type="molecule type" value="Genomic_DNA"/>
</dbReference>
<dbReference type="AlphaFoldDB" id="A0A0M0JLY5"/>
<dbReference type="Proteomes" id="UP000037460">
    <property type="component" value="Unassembled WGS sequence"/>
</dbReference>
<accession>A0A0M0JLY5</accession>
<name>A0A0M0JLY5_9EUKA</name>
<organism evidence="1 2">
    <name type="scientific">Chrysochromulina tobinii</name>
    <dbReference type="NCBI Taxonomy" id="1460289"/>
    <lineage>
        <taxon>Eukaryota</taxon>
        <taxon>Haptista</taxon>
        <taxon>Haptophyta</taxon>
        <taxon>Prymnesiophyceae</taxon>
        <taxon>Prymnesiales</taxon>
        <taxon>Chrysochromulinaceae</taxon>
        <taxon>Chrysochromulina</taxon>
    </lineage>
</organism>
<proteinExistence type="predicted"/>
<evidence type="ECO:0000313" key="1">
    <source>
        <dbReference type="EMBL" id="KOO27283.1"/>
    </source>
</evidence>